<accession>A0A0W1API6</accession>
<organism evidence="1 2">
    <name type="scientific">Paenibacillus etheri</name>
    <dbReference type="NCBI Taxonomy" id="1306852"/>
    <lineage>
        <taxon>Bacteria</taxon>
        <taxon>Bacillati</taxon>
        <taxon>Bacillota</taxon>
        <taxon>Bacilli</taxon>
        <taxon>Bacillales</taxon>
        <taxon>Paenibacillaceae</taxon>
        <taxon>Paenibacillus</taxon>
    </lineage>
</organism>
<name>A0A0W1API6_9BACL</name>
<sequence>MFAARFQHIGRSYDFQFGYTNAATDLFKRDLSYVLGFIRFYLLWEIESWYNYPVYPLLNKKKRQPRCGWRSYRAKWARVNKFHELAPSLRRLSMIG</sequence>
<dbReference type="EMBL" id="LCZJ02000098">
    <property type="protein sequence ID" value="KTD83182.1"/>
    <property type="molecule type" value="Genomic_DNA"/>
</dbReference>
<dbReference type="AlphaFoldDB" id="A0A0W1API6"/>
<protein>
    <submittedName>
        <fullName evidence="1">Uncharacterized protein</fullName>
    </submittedName>
</protein>
<comment type="caution">
    <text evidence="1">The sequence shown here is derived from an EMBL/GenBank/DDBJ whole genome shotgun (WGS) entry which is preliminary data.</text>
</comment>
<dbReference type="Proteomes" id="UP000054709">
    <property type="component" value="Unassembled WGS sequence"/>
</dbReference>
<evidence type="ECO:0000313" key="1">
    <source>
        <dbReference type="EMBL" id="KTD83182.1"/>
    </source>
</evidence>
<reference evidence="1 2" key="1">
    <citation type="journal article" date="2015" name="Int. Biodeterior. Biodegradation">
        <title>Physiological and genetic screening methods for the isolation of methyl tert-butyl ether-degrading bacteria for bioremediation purposes.</title>
        <authorList>
            <person name="Guisado I.M."/>
            <person name="Purswani J."/>
            <person name="Gonzalez Lopez J."/>
            <person name="Pozo C."/>
        </authorList>
    </citation>
    <scope>NUCLEOTIDE SEQUENCE [LARGE SCALE GENOMIC DNA]</scope>
    <source>
        <strain evidence="1 2">SH7</strain>
    </source>
</reference>
<gene>
    <name evidence="1" type="ORF">UQ64_03375</name>
</gene>
<proteinExistence type="predicted"/>
<keyword evidence="2" id="KW-1185">Reference proteome</keyword>
<evidence type="ECO:0000313" key="2">
    <source>
        <dbReference type="Proteomes" id="UP000054709"/>
    </source>
</evidence>